<keyword evidence="3" id="KW-1185">Reference proteome</keyword>
<feature type="transmembrane region" description="Helical" evidence="1">
    <location>
        <begin position="190"/>
        <end position="209"/>
    </location>
</feature>
<dbReference type="EMBL" id="CAMPGE010015366">
    <property type="protein sequence ID" value="CAI2373993.1"/>
    <property type="molecule type" value="Genomic_DNA"/>
</dbReference>
<keyword evidence="1" id="KW-0472">Membrane</keyword>
<feature type="transmembrane region" description="Helical" evidence="1">
    <location>
        <begin position="39"/>
        <end position="58"/>
    </location>
</feature>
<dbReference type="Proteomes" id="UP001295684">
    <property type="component" value="Unassembled WGS sequence"/>
</dbReference>
<dbReference type="PANTHER" id="PTHR22911:SF76">
    <property type="entry name" value="EAMA DOMAIN-CONTAINING PROTEIN"/>
    <property type="match status" value="1"/>
</dbReference>
<keyword evidence="1" id="KW-0812">Transmembrane</keyword>
<feature type="transmembrane region" description="Helical" evidence="1">
    <location>
        <begin position="7"/>
        <end position="27"/>
    </location>
</feature>
<evidence type="ECO:0000313" key="3">
    <source>
        <dbReference type="Proteomes" id="UP001295684"/>
    </source>
</evidence>
<name>A0AAD1XJV6_EUPCR</name>
<evidence type="ECO:0008006" key="4">
    <source>
        <dbReference type="Google" id="ProtNLM"/>
    </source>
</evidence>
<organism evidence="2 3">
    <name type="scientific">Euplotes crassus</name>
    <dbReference type="NCBI Taxonomy" id="5936"/>
    <lineage>
        <taxon>Eukaryota</taxon>
        <taxon>Sar</taxon>
        <taxon>Alveolata</taxon>
        <taxon>Ciliophora</taxon>
        <taxon>Intramacronucleata</taxon>
        <taxon>Spirotrichea</taxon>
        <taxon>Hypotrichia</taxon>
        <taxon>Euplotida</taxon>
        <taxon>Euplotidae</taxon>
        <taxon>Moneuplotes</taxon>
    </lineage>
</organism>
<sequence>MILNSPSLGILLAVVSIICSSAILPSMNSYKGVSVAMMGLWRSQLSCIYCIPITWYLLRKLPKIDAKVFTWTTVAEIVAGSTLFCCASTMFLFSSKFTLYSHTMVLANSGGVFLIIINVLRLLPVNRLEVIGTIAVIIGIISLINDSKSTKGEGETNVLLGDILALLSMPLFTMAYFYNARAIKNLPSLVVFHCFSAVHLVLYMLYLLISSNSCMKVLFSRDDVSGMFGWSNSEHILLSLFIIGPICGVIGLGCYVFLLDFFPPHIVNGVFLMEPFTGQLIGCILGQDDLPSAFTYIGAFFVTLGLGLSIFGDIKKSQSDNGNTKTKLEIELSDNSLL</sequence>
<feature type="transmembrane region" description="Helical" evidence="1">
    <location>
        <begin position="266"/>
        <end position="287"/>
    </location>
</feature>
<proteinExistence type="predicted"/>
<comment type="caution">
    <text evidence="2">The sequence shown here is derived from an EMBL/GenBank/DDBJ whole genome shotgun (WGS) entry which is preliminary data.</text>
</comment>
<feature type="transmembrane region" description="Helical" evidence="1">
    <location>
        <begin position="70"/>
        <end position="93"/>
    </location>
</feature>
<evidence type="ECO:0000256" key="1">
    <source>
        <dbReference type="SAM" id="Phobius"/>
    </source>
</evidence>
<protein>
    <recommendedName>
        <fullName evidence="4">EamA domain-containing protein</fullName>
    </recommendedName>
</protein>
<dbReference type="PANTHER" id="PTHR22911">
    <property type="entry name" value="ACYL-MALONYL CONDENSING ENZYME-RELATED"/>
    <property type="match status" value="1"/>
</dbReference>
<gene>
    <name evidence="2" type="ORF">ECRASSUSDP1_LOCUS15342</name>
</gene>
<dbReference type="AlphaFoldDB" id="A0AAD1XJV6"/>
<feature type="transmembrane region" description="Helical" evidence="1">
    <location>
        <begin position="236"/>
        <end position="259"/>
    </location>
</feature>
<reference evidence="2" key="1">
    <citation type="submission" date="2023-07" db="EMBL/GenBank/DDBJ databases">
        <authorList>
            <consortium name="AG Swart"/>
            <person name="Singh M."/>
            <person name="Singh A."/>
            <person name="Seah K."/>
            <person name="Emmerich C."/>
        </authorList>
    </citation>
    <scope>NUCLEOTIDE SEQUENCE</scope>
    <source>
        <strain evidence="2">DP1</strain>
    </source>
</reference>
<feature type="transmembrane region" description="Helical" evidence="1">
    <location>
        <begin position="157"/>
        <end position="178"/>
    </location>
</feature>
<accession>A0AAD1XJV6</accession>
<evidence type="ECO:0000313" key="2">
    <source>
        <dbReference type="EMBL" id="CAI2373993.1"/>
    </source>
</evidence>
<keyword evidence="1" id="KW-1133">Transmembrane helix</keyword>
<feature type="transmembrane region" description="Helical" evidence="1">
    <location>
        <begin position="127"/>
        <end position="145"/>
    </location>
</feature>
<dbReference type="GO" id="GO:0016020">
    <property type="term" value="C:membrane"/>
    <property type="evidence" value="ECO:0007669"/>
    <property type="project" value="TreeGrafter"/>
</dbReference>
<feature type="transmembrane region" description="Helical" evidence="1">
    <location>
        <begin position="293"/>
        <end position="311"/>
    </location>
</feature>
<feature type="transmembrane region" description="Helical" evidence="1">
    <location>
        <begin position="99"/>
        <end position="120"/>
    </location>
</feature>